<dbReference type="SFLD" id="SFLDG01082">
    <property type="entry name" value="B12-binding_domain_containing"/>
    <property type="match status" value="1"/>
</dbReference>
<dbReference type="Gene3D" id="3.80.30.20">
    <property type="entry name" value="tm_1862 like domain"/>
    <property type="match status" value="1"/>
</dbReference>
<dbReference type="PANTHER" id="PTHR43409">
    <property type="entry name" value="ANAEROBIC MAGNESIUM-PROTOPORPHYRIN IX MONOMETHYL ESTER CYCLASE-RELATED"/>
    <property type="match status" value="1"/>
</dbReference>
<evidence type="ECO:0000313" key="7">
    <source>
        <dbReference type="EMBL" id="ENV81968.1"/>
    </source>
</evidence>
<dbReference type="OrthoDB" id="9801424at2"/>
<evidence type="ECO:0000256" key="4">
    <source>
        <dbReference type="ARBA" id="ARBA00023004"/>
    </source>
</evidence>
<evidence type="ECO:0000256" key="3">
    <source>
        <dbReference type="ARBA" id="ARBA00022723"/>
    </source>
</evidence>
<protein>
    <recommendedName>
        <fullName evidence="6">Radical SAM core domain-containing protein</fullName>
    </recommendedName>
</protein>
<dbReference type="SMART" id="SM00729">
    <property type="entry name" value="Elp3"/>
    <property type="match status" value="1"/>
</dbReference>
<sequence>MLNTYFFCISAGQTITRKKKTPFSLKHRYLNYGLLSLATLLKEQNLPAIQIQGLFYSPQRTLQICIDEYNFLDSNYPLFLSIPSFYALDWAKEFINLIYRVKPEQKVIIGGRWVVGDSVENIKKVLPPVDQIIPGLGEIKLPAVLSKYGITFLKKVSEHYQLNYKLLHESHLYQPSFEISRGCGMGCAFCQEKDEKLTPLKPVTQLINELKHFILSNNTNEITPYFETSMFTPNRKWAVQLNEKLKEEGLKIRWRTEGRIDSISPENLLHLSEAGLTVLDLGLESASHQQLISMKKTSNPQVYLERASKLIIKAHEIGIKIKINILLYAGETKKTLQETEDWLEKHKNYIAGVSIGPVTIYGWDEDTTAYMNELILLGASISHTSVGIKYLNLSSEITFENSLEISRQLSKKFMTKENYFFLKSFSYLPRDYKYEDFLIDLEKIENKSDLSFSVI</sequence>
<dbReference type="InterPro" id="IPR007197">
    <property type="entry name" value="rSAM"/>
</dbReference>
<dbReference type="PATRIC" id="fig|1120925.3.peg.2548"/>
<keyword evidence="2" id="KW-0949">S-adenosyl-L-methionine</keyword>
<evidence type="ECO:0000259" key="6">
    <source>
        <dbReference type="PROSITE" id="PS51918"/>
    </source>
</evidence>
<dbReference type="Proteomes" id="UP000018460">
    <property type="component" value="Unassembled WGS sequence"/>
</dbReference>
<feature type="domain" description="Radical SAM core" evidence="6">
    <location>
        <begin position="169"/>
        <end position="400"/>
    </location>
</feature>
<dbReference type="PROSITE" id="PS51918">
    <property type="entry name" value="RADICAL_SAM"/>
    <property type="match status" value="1"/>
</dbReference>
<dbReference type="InterPro" id="IPR006638">
    <property type="entry name" value="Elp3/MiaA/NifB-like_rSAM"/>
</dbReference>
<keyword evidence="5" id="KW-0411">Iron-sulfur</keyword>
<dbReference type="AlphaFoldDB" id="N9DND6"/>
<evidence type="ECO:0000256" key="1">
    <source>
        <dbReference type="ARBA" id="ARBA00001966"/>
    </source>
</evidence>
<evidence type="ECO:0000256" key="2">
    <source>
        <dbReference type="ARBA" id="ARBA00022691"/>
    </source>
</evidence>
<dbReference type="RefSeq" id="WP_005011672.1">
    <property type="nucleotide sequence ID" value="NZ_KB849727.1"/>
</dbReference>
<dbReference type="InterPro" id="IPR051198">
    <property type="entry name" value="BchE-like"/>
</dbReference>
<comment type="caution">
    <text evidence="7">The sequence shown here is derived from an EMBL/GenBank/DDBJ whole genome shotgun (WGS) entry which is preliminary data.</text>
</comment>
<accession>N9DND6</accession>
<dbReference type="SFLD" id="SFLDS00029">
    <property type="entry name" value="Radical_SAM"/>
    <property type="match status" value="1"/>
</dbReference>
<keyword evidence="8" id="KW-1185">Reference proteome</keyword>
<dbReference type="eggNOG" id="COG1032">
    <property type="taxonomic scope" value="Bacteria"/>
</dbReference>
<name>N9DND6_9GAMM</name>
<gene>
    <name evidence="7" type="ORF">F941_02413</name>
</gene>
<comment type="cofactor">
    <cofactor evidence="1">
        <name>[4Fe-4S] cluster</name>
        <dbReference type="ChEBI" id="CHEBI:49883"/>
    </cofactor>
</comment>
<proteinExistence type="predicted"/>
<dbReference type="GO" id="GO:0046872">
    <property type="term" value="F:metal ion binding"/>
    <property type="evidence" value="ECO:0007669"/>
    <property type="project" value="UniProtKB-KW"/>
</dbReference>
<dbReference type="SUPFAM" id="SSF102114">
    <property type="entry name" value="Radical SAM enzymes"/>
    <property type="match status" value="1"/>
</dbReference>
<dbReference type="InterPro" id="IPR023404">
    <property type="entry name" value="rSAM_horseshoe"/>
</dbReference>
<keyword evidence="3" id="KW-0479">Metal-binding</keyword>
<dbReference type="EMBL" id="APQD01000019">
    <property type="protein sequence ID" value="ENV81968.1"/>
    <property type="molecule type" value="Genomic_DNA"/>
</dbReference>
<evidence type="ECO:0000256" key="5">
    <source>
        <dbReference type="ARBA" id="ARBA00023014"/>
    </source>
</evidence>
<keyword evidence="4" id="KW-0408">Iron</keyword>
<dbReference type="GO" id="GO:0051536">
    <property type="term" value="F:iron-sulfur cluster binding"/>
    <property type="evidence" value="ECO:0007669"/>
    <property type="project" value="UniProtKB-KW"/>
</dbReference>
<dbReference type="GO" id="GO:0003824">
    <property type="term" value="F:catalytic activity"/>
    <property type="evidence" value="ECO:0007669"/>
    <property type="project" value="InterPro"/>
</dbReference>
<dbReference type="InterPro" id="IPR058240">
    <property type="entry name" value="rSAM_sf"/>
</dbReference>
<reference evidence="7 8" key="1">
    <citation type="submission" date="2013-02" db="EMBL/GenBank/DDBJ databases">
        <title>The Genome Sequence of Acinetobacter bouvetii CIP 107468.</title>
        <authorList>
            <consortium name="The Broad Institute Genome Sequencing Platform"/>
            <consortium name="The Broad Institute Genome Sequencing Center for Infectious Disease"/>
            <person name="Cerqueira G."/>
            <person name="Feldgarden M."/>
            <person name="Courvalin P."/>
            <person name="Perichon B."/>
            <person name="Grillot-Courvalin C."/>
            <person name="Clermont D."/>
            <person name="Rocha E."/>
            <person name="Yoon E.-J."/>
            <person name="Nemec A."/>
            <person name="Walker B."/>
            <person name="Young S.K."/>
            <person name="Zeng Q."/>
            <person name="Gargeya S."/>
            <person name="Fitzgerald M."/>
            <person name="Haas B."/>
            <person name="Abouelleil A."/>
            <person name="Alvarado L."/>
            <person name="Arachchi H.M."/>
            <person name="Berlin A.M."/>
            <person name="Chapman S.B."/>
            <person name="Dewar J."/>
            <person name="Goldberg J."/>
            <person name="Griggs A."/>
            <person name="Gujja S."/>
            <person name="Hansen M."/>
            <person name="Howarth C."/>
            <person name="Imamovic A."/>
            <person name="Larimer J."/>
            <person name="McCowan C."/>
            <person name="Murphy C."/>
            <person name="Neiman D."/>
            <person name="Pearson M."/>
            <person name="Priest M."/>
            <person name="Roberts A."/>
            <person name="Saif S."/>
            <person name="Shea T."/>
            <person name="Sisk P."/>
            <person name="Sykes S."/>
            <person name="Wortman J."/>
            <person name="Nusbaum C."/>
            <person name="Birren B."/>
        </authorList>
    </citation>
    <scope>NUCLEOTIDE SEQUENCE [LARGE SCALE GENOMIC DNA]</scope>
    <source>
        <strain evidence="7 8">CIP 107468</strain>
    </source>
</reference>
<organism evidence="7 8">
    <name type="scientific">Acinetobacter bouvetii DSM 14964 = CIP 107468</name>
    <dbReference type="NCBI Taxonomy" id="1120925"/>
    <lineage>
        <taxon>Bacteria</taxon>
        <taxon>Pseudomonadati</taxon>
        <taxon>Pseudomonadota</taxon>
        <taxon>Gammaproteobacteria</taxon>
        <taxon>Moraxellales</taxon>
        <taxon>Moraxellaceae</taxon>
        <taxon>Acinetobacter</taxon>
    </lineage>
</organism>
<dbReference type="Pfam" id="PF04055">
    <property type="entry name" value="Radical_SAM"/>
    <property type="match status" value="1"/>
</dbReference>
<evidence type="ECO:0000313" key="8">
    <source>
        <dbReference type="Proteomes" id="UP000018460"/>
    </source>
</evidence>